<accession>A0ACC7R7L9</accession>
<dbReference type="EMBL" id="JAVHXJ020000030">
    <property type="protein sequence ID" value="MGI1897672.1"/>
    <property type="molecule type" value="Genomic_DNA"/>
</dbReference>
<dbReference type="Proteomes" id="UP001354073">
    <property type="component" value="Unassembled WGS sequence"/>
</dbReference>
<protein>
    <submittedName>
        <fullName evidence="1">Uncharacterized protein</fullName>
    </submittedName>
</protein>
<gene>
    <name evidence="1" type="ORF">REH74_009095</name>
</gene>
<evidence type="ECO:0000313" key="2">
    <source>
        <dbReference type="Proteomes" id="UP001354073"/>
    </source>
</evidence>
<name>A0ACC7R7L9_9VIBR</name>
<organism evidence="1 2">
    <name type="scientific">Vibrio campbellii</name>
    <dbReference type="NCBI Taxonomy" id="680"/>
    <lineage>
        <taxon>Bacteria</taxon>
        <taxon>Pseudomonadati</taxon>
        <taxon>Pseudomonadota</taxon>
        <taxon>Gammaproteobacteria</taxon>
        <taxon>Vibrionales</taxon>
        <taxon>Vibrionaceae</taxon>
        <taxon>Vibrio</taxon>
    </lineage>
</organism>
<reference evidence="1" key="1">
    <citation type="submission" date="2024-11" db="EMBL/GenBank/DDBJ databases">
        <title>Identification of new Vibrio campbellii strains harboring the pVA1 plasmid isolated from Penaeus vannamei postlarvae affected by outbreaks of acute hepatopancreatic necrosis disease (AHPND) in Mexico.</title>
        <authorList>
            <person name="Gomez-Gil B."/>
            <person name="Enciso-Ibarra J."/>
        </authorList>
    </citation>
    <scope>NUCLEOTIDE SEQUENCE</scope>
    <source>
        <strain evidence="1">M270204</strain>
    </source>
</reference>
<proteinExistence type="predicted"/>
<evidence type="ECO:0000313" key="1">
    <source>
        <dbReference type="EMBL" id="MGI1897672.1"/>
    </source>
</evidence>
<comment type="caution">
    <text evidence="1">The sequence shown here is derived from an EMBL/GenBank/DDBJ whole genome shotgun (WGS) entry which is preliminary data.</text>
</comment>
<sequence>MSLDLLTQQSQYESTQASEELPHWVSSDNKSIKAWRALQSLGAQRQEYIKTHRKLSDFAKSSLWQIRVSDVANIIDVKPATLDPTKGSKWAAGFRDMLNEVNNKLLREKEKRLTNYLNNKAKGNARKTHDELLKKCQRLEKELETERRRNFAQIWANRVSELPLSVRQILGLND</sequence>